<sequence length="154" mass="17078">MVQKMVIALWCGLMSSVSFANVNKDEASVKAILGRLEKAWTSGDAKAWSEAFAKDADFTVWSGLRVHGREAIRAGHEGIFKGPYKGTVLKFEIDSLRWVRPDVAVVLTKGDTPGGKAGEQMKQTFVISKHGKSWLVDAFQNTRVQEWRGPTDRP</sequence>
<keyword evidence="1" id="KW-0732">Signal</keyword>
<dbReference type="InterPro" id="IPR027843">
    <property type="entry name" value="DUF4440"/>
</dbReference>
<dbReference type="InterPro" id="IPR032710">
    <property type="entry name" value="NTF2-like_dom_sf"/>
</dbReference>
<dbReference type="KEGG" id="fgi:OP10G_4317"/>
<reference evidence="3 4" key="1">
    <citation type="journal article" date="2014" name="PLoS ONE">
        <title>The first complete genome sequence of the class fimbriimonadia in the phylum armatimonadetes.</title>
        <authorList>
            <person name="Hu Z.Y."/>
            <person name="Wang Y.Z."/>
            <person name="Im W.T."/>
            <person name="Wang S.Y."/>
            <person name="Zhao G.P."/>
            <person name="Zheng H.J."/>
            <person name="Quan Z.X."/>
        </authorList>
    </citation>
    <scope>NUCLEOTIDE SEQUENCE [LARGE SCALE GENOMIC DNA]</scope>
    <source>
        <strain evidence="3">Gsoil 348</strain>
    </source>
</reference>
<dbReference type="STRING" id="661478.OP10G_4317"/>
<dbReference type="InterPro" id="IPR011944">
    <property type="entry name" value="Steroid_delta5-4_isomerase"/>
</dbReference>
<dbReference type="SUPFAM" id="SSF54427">
    <property type="entry name" value="NTF2-like"/>
    <property type="match status" value="1"/>
</dbReference>
<dbReference type="Pfam" id="PF14534">
    <property type="entry name" value="DUF4440"/>
    <property type="match status" value="1"/>
</dbReference>
<feature type="chain" id="PRO_5001654016" description="DUF4440 domain-containing protein" evidence="1">
    <location>
        <begin position="21"/>
        <end position="154"/>
    </location>
</feature>
<organism evidence="3 4">
    <name type="scientific">Fimbriimonas ginsengisoli Gsoil 348</name>
    <dbReference type="NCBI Taxonomy" id="661478"/>
    <lineage>
        <taxon>Bacteria</taxon>
        <taxon>Bacillati</taxon>
        <taxon>Armatimonadota</taxon>
        <taxon>Fimbriimonadia</taxon>
        <taxon>Fimbriimonadales</taxon>
        <taxon>Fimbriimonadaceae</taxon>
        <taxon>Fimbriimonas</taxon>
    </lineage>
</organism>
<evidence type="ECO:0000259" key="2">
    <source>
        <dbReference type="Pfam" id="PF14534"/>
    </source>
</evidence>
<dbReference type="Gene3D" id="3.10.450.50">
    <property type="match status" value="1"/>
</dbReference>
<feature type="domain" description="DUF4440" evidence="2">
    <location>
        <begin position="30"/>
        <end position="135"/>
    </location>
</feature>
<evidence type="ECO:0000256" key="1">
    <source>
        <dbReference type="SAM" id="SignalP"/>
    </source>
</evidence>
<feature type="signal peptide" evidence="1">
    <location>
        <begin position="1"/>
        <end position="20"/>
    </location>
</feature>
<proteinExistence type="predicted"/>
<dbReference type="EMBL" id="CP007139">
    <property type="protein sequence ID" value="AIE87685.1"/>
    <property type="molecule type" value="Genomic_DNA"/>
</dbReference>
<dbReference type="Proteomes" id="UP000027982">
    <property type="component" value="Chromosome"/>
</dbReference>
<evidence type="ECO:0000313" key="3">
    <source>
        <dbReference type="EMBL" id="AIE87685.1"/>
    </source>
</evidence>
<name>A0A068NXZ0_FIMGI</name>
<dbReference type="NCBIfam" id="TIGR02246">
    <property type="entry name" value="SgcJ/EcaC family oxidoreductase"/>
    <property type="match status" value="1"/>
</dbReference>
<dbReference type="AlphaFoldDB" id="A0A068NXZ0"/>
<accession>A0A068NXZ0</accession>
<dbReference type="eggNOG" id="COG4319">
    <property type="taxonomic scope" value="Bacteria"/>
</dbReference>
<gene>
    <name evidence="3" type="ORF">OP10G_4317</name>
</gene>
<dbReference type="HOGENOM" id="CLU_129336_1_0_0"/>
<protein>
    <recommendedName>
        <fullName evidence="2">DUF4440 domain-containing protein</fullName>
    </recommendedName>
</protein>
<evidence type="ECO:0000313" key="4">
    <source>
        <dbReference type="Proteomes" id="UP000027982"/>
    </source>
</evidence>
<keyword evidence="4" id="KW-1185">Reference proteome</keyword>